<keyword evidence="9" id="KW-0406">Ion transport</keyword>
<evidence type="ECO:0000256" key="10">
    <source>
        <dbReference type="ARBA" id="ARBA00023136"/>
    </source>
</evidence>
<keyword evidence="6" id="KW-0851">Voltage-gated channel</keyword>
<dbReference type="InterPro" id="IPR028325">
    <property type="entry name" value="VG_K_chnl"/>
</dbReference>
<evidence type="ECO:0000256" key="3">
    <source>
        <dbReference type="ARBA" id="ARBA00022538"/>
    </source>
</evidence>
<evidence type="ECO:0000259" key="13">
    <source>
        <dbReference type="Pfam" id="PF00520"/>
    </source>
</evidence>
<feature type="transmembrane region" description="Helical" evidence="12">
    <location>
        <begin position="50"/>
        <end position="74"/>
    </location>
</feature>
<dbReference type="PRINTS" id="PR00169">
    <property type="entry name" value="KCHANNEL"/>
</dbReference>
<dbReference type="Proteomes" id="UP000184251">
    <property type="component" value="Unassembled WGS sequence"/>
</dbReference>
<feature type="transmembrane region" description="Helical" evidence="12">
    <location>
        <begin position="212"/>
        <end position="238"/>
    </location>
</feature>
<feature type="transmembrane region" description="Helical" evidence="12">
    <location>
        <begin position="150"/>
        <end position="173"/>
    </location>
</feature>
<dbReference type="GO" id="GO:0001508">
    <property type="term" value="P:action potential"/>
    <property type="evidence" value="ECO:0007669"/>
    <property type="project" value="TreeGrafter"/>
</dbReference>
<dbReference type="GO" id="GO:0005249">
    <property type="term" value="F:voltage-gated potassium channel activity"/>
    <property type="evidence" value="ECO:0007669"/>
    <property type="project" value="InterPro"/>
</dbReference>
<dbReference type="Gene3D" id="1.20.120.350">
    <property type="entry name" value="Voltage-gated potassium channels. Chain C"/>
    <property type="match status" value="1"/>
</dbReference>
<dbReference type="PANTHER" id="PTHR11537:SF254">
    <property type="entry name" value="POTASSIUM VOLTAGE-GATED CHANNEL PROTEIN SHAB"/>
    <property type="match status" value="1"/>
</dbReference>
<keyword evidence="2" id="KW-0813">Transport</keyword>
<dbReference type="EMBL" id="FQTU01000013">
    <property type="protein sequence ID" value="SHF05720.1"/>
    <property type="molecule type" value="Genomic_DNA"/>
</dbReference>
<keyword evidence="5" id="KW-0631">Potassium channel</keyword>
<keyword evidence="4 12" id="KW-0812">Transmembrane</keyword>
<dbReference type="RefSeq" id="WP_073271167.1">
    <property type="nucleotide sequence ID" value="NZ_FQTU01000013.1"/>
</dbReference>
<evidence type="ECO:0000256" key="5">
    <source>
        <dbReference type="ARBA" id="ARBA00022826"/>
    </source>
</evidence>
<accession>A0A1M4YJ28</accession>
<evidence type="ECO:0000256" key="4">
    <source>
        <dbReference type="ARBA" id="ARBA00022692"/>
    </source>
</evidence>
<organism evidence="14 15">
    <name type="scientific">Alkalibacter saccharofermentans DSM 14828</name>
    <dbReference type="NCBI Taxonomy" id="1120975"/>
    <lineage>
        <taxon>Bacteria</taxon>
        <taxon>Bacillati</taxon>
        <taxon>Bacillota</taxon>
        <taxon>Clostridia</taxon>
        <taxon>Eubacteriales</taxon>
        <taxon>Eubacteriaceae</taxon>
        <taxon>Alkalibacter</taxon>
    </lineage>
</organism>
<comment type="subcellular location">
    <subcellularLocation>
        <location evidence="1">Membrane</location>
        <topology evidence="1">Multi-pass membrane protein</topology>
    </subcellularLocation>
</comment>
<evidence type="ECO:0000313" key="15">
    <source>
        <dbReference type="Proteomes" id="UP000184251"/>
    </source>
</evidence>
<dbReference type="STRING" id="1120975.SAMN02746064_01775"/>
<evidence type="ECO:0000256" key="9">
    <source>
        <dbReference type="ARBA" id="ARBA00023065"/>
    </source>
</evidence>
<keyword evidence="15" id="KW-1185">Reference proteome</keyword>
<protein>
    <submittedName>
        <fullName evidence="14">Voltage-gated potassium channel</fullName>
    </submittedName>
</protein>
<feature type="transmembrane region" description="Helical" evidence="12">
    <location>
        <begin position="26"/>
        <end position="44"/>
    </location>
</feature>
<evidence type="ECO:0000256" key="6">
    <source>
        <dbReference type="ARBA" id="ARBA00022882"/>
    </source>
</evidence>
<name>A0A1M4YJ28_9FIRM</name>
<dbReference type="OrthoDB" id="9810759at2"/>
<keyword evidence="11 14" id="KW-0407">Ion channel</keyword>
<evidence type="ECO:0000256" key="8">
    <source>
        <dbReference type="ARBA" id="ARBA00022989"/>
    </source>
</evidence>
<dbReference type="PANTHER" id="PTHR11537">
    <property type="entry name" value="VOLTAGE-GATED POTASSIUM CHANNEL"/>
    <property type="match status" value="1"/>
</dbReference>
<dbReference type="Gene3D" id="1.10.287.70">
    <property type="match status" value="1"/>
</dbReference>
<evidence type="ECO:0000313" key="14">
    <source>
        <dbReference type="EMBL" id="SHF05720.1"/>
    </source>
</evidence>
<keyword evidence="10 12" id="KW-0472">Membrane</keyword>
<evidence type="ECO:0000256" key="12">
    <source>
        <dbReference type="SAM" id="Phobius"/>
    </source>
</evidence>
<dbReference type="Pfam" id="PF00520">
    <property type="entry name" value="Ion_trans"/>
    <property type="match status" value="1"/>
</dbReference>
<dbReference type="InterPro" id="IPR027359">
    <property type="entry name" value="Volt_channel_dom_sf"/>
</dbReference>
<evidence type="ECO:0000256" key="11">
    <source>
        <dbReference type="ARBA" id="ARBA00023303"/>
    </source>
</evidence>
<dbReference type="AlphaFoldDB" id="A0A1M4YJ28"/>
<dbReference type="InterPro" id="IPR005821">
    <property type="entry name" value="Ion_trans_dom"/>
</dbReference>
<proteinExistence type="predicted"/>
<gene>
    <name evidence="14" type="ORF">SAMN02746064_01775</name>
</gene>
<keyword evidence="8 12" id="KW-1133">Transmembrane helix</keyword>
<reference evidence="14 15" key="1">
    <citation type="submission" date="2016-11" db="EMBL/GenBank/DDBJ databases">
        <authorList>
            <person name="Jaros S."/>
            <person name="Januszkiewicz K."/>
            <person name="Wedrychowicz H."/>
        </authorList>
    </citation>
    <scope>NUCLEOTIDE SEQUENCE [LARGE SCALE GENOMIC DNA]</scope>
    <source>
        <strain evidence="14 15">DSM 14828</strain>
    </source>
</reference>
<keyword evidence="7" id="KW-0630">Potassium</keyword>
<evidence type="ECO:0000256" key="2">
    <source>
        <dbReference type="ARBA" id="ARBA00022448"/>
    </source>
</evidence>
<evidence type="ECO:0000256" key="1">
    <source>
        <dbReference type="ARBA" id="ARBA00004141"/>
    </source>
</evidence>
<keyword evidence="3" id="KW-0633">Potassium transport</keyword>
<feature type="domain" description="Ion transport" evidence="13">
    <location>
        <begin position="25"/>
        <end position="241"/>
    </location>
</feature>
<evidence type="ECO:0000256" key="7">
    <source>
        <dbReference type="ARBA" id="ARBA00022958"/>
    </source>
</evidence>
<dbReference type="GO" id="GO:0008076">
    <property type="term" value="C:voltage-gated potassium channel complex"/>
    <property type="evidence" value="ECO:0007669"/>
    <property type="project" value="InterPro"/>
</dbReference>
<dbReference type="SUPFAM" id="SSF81324">
    <property type="entry name" value="Voltage-gated potassium channels"/>
    <property type="match status" value="1"/>
</dbReference>
<feature type="transmembrane region" description="Helical" evidence="12">
    <location>
        <begin position="86"/>
        <end position="104"/>
    </location>
</feature>
<sequence length="273" mass="30556">MDKTKKQWQLNLYKIINESDTIQGRVFDIVMVVSIVLNSIVIIAETVEPIRISIGEILMTLQWVFVVLFTFEYILRILIVENKKKYVASFFGVVDMMAILPAYISIFMPSIRLLALFRTFRLLRLFSILKMGRYVEASGNLLKALRASRAKITVFLFTIFFVIVVVGALMYIIEGPENGFVSIPESMYWAVVTVSTVGYGDISPQTPYGKTLASMLMIVGYGIIAVPTGIITSEIALVDRKAREAKTSATCVTCGRKSHKEDAVYCDKCGGKL</sequence>